<keyword evidence="8" id="KW-1185">Reference proteome</keyword>
<dbReference type="Proteomes" id="UP000054010">
    <property type="component" value="Unassembled WGS sequence"/>
</dbReference>
<proteinExistence type="inferred from homology"/>
<dbReference type="Gene3D" id="1.10.10.10">
    <property type="entry name" value="Winged helix-like DNA-binding domain superfamily/Winged helix DNA-binding domain"/>
    <property type="match status" value="1"/>
</dbReference>
<dbReference type="PIRSF" id="PIRSF005485">
    <property type="entry name" value="HrcA"/>
    <property type="match status" value="1"/>
</dbReference>
<feature type="domain" description="Heat-inducible transcription repressor HrcA C-terminal" evidence="6">
    <location>
        <begin position="107"/>
        <end position="340"/>
    </location>
</feature>
<name>E1IA00_9CHLR</name>
<dbReference type="InterPro" id="IPR029016">
    <property type="entry name" value="GAF-like_dom_sf"/>
</dbReference>
<keyword evidence="3 5" id="KW-0346">Stress response</keyword>
<dbReference type="InterPro" id="IPR002571">
    <property type="entry name" value="HrcA"/>
</dbReference>
<dbReference type="NCBIfam" id="TIGR00331">
    <property type="entry name" value="hrcA"/>
    <property type="match status" value="1"/>
</dbReference>
<evidence type="ECO:0000313" key="8">
    <source>
        <dbReference type="Proteomes" id="UP000054010"/>
    </source>
</evidence>
<dbReference type="STRING" id="765420.OSCT_0151"/>
<dbReference type="InterPro" id="IPR023120">
    <property type="entry name" value="WHTH_transcript_rep_HrcA_IDD"/>
</dbReference>
<dbReference type="InterPro" id="IPR036390">
    <property type="entry name" value="WH_DNA-bd_sf"/>
</dbReference>
<dbReference type="AlphaFoldDB" id="E1IA00"/>
<evidence type="ECO:0000313" key="7">
    <source>
        <dbReference type="EMBL" id="EFO82002.1"/>
    </source>
</evidence>
<dbReference type="GO" id="GO:0045892">
    <property type="term" value="P:negative regulation of DNA-templated transcription"/>
    <property type="evidence" value="ECO:0007669"/>
    <property type="project" value="UniProtKB-UniRule"/>
</dbReference>
<comment type="caution">
    <text evidence="7">The sequence shown here is derived from an EMBL/GenBank/DDBJ whole genome shotgun (WGS) entry which is preliminary data.</text>
</comment>
<protein>
    <recommendedName>
        <fullName evidence="5">Heat-inducible transcription repressor HrcA</fullName>
    </recommendedName>
</protein>
<dbReference type="PANTHER" id="PTHR34824:SF1">
    <property type="entry name" value="HEAT-INDUCIBLE TRANSCRIPTION REPRESSOR HRCA"/>
    <property type="match status" value="1"/>
</dbReference>
<dbReference type="SUPFAM" id="SSF55781">
    <property type="entry name" value="GAF domain-like"/>
    <property type="match status" value="1"/>
</dbReference>
<sequence length="370" mass="40771">MAPNLTERRLFILKLVVQEFIETATPVASEMLVRKFGLGFSSATVRNDLAALEELGYLTHLHTSAGRVPTDAGYRFFVENLMDRTSLSLAEQRMIRHQFYQVRGELDQWIQLAGAVLARTAQNASLVTPPRAEQLRFKNLELISIHETMVLAVLVFHGGIIKQQTFGLDAARTPDDLRRCAGRMSDALADLTVSGVEELLAQDALRPLPTFGEFERAVIALVTHAMQAFEEQAREHIYSDGLLEMLSQPEFIPALARDDAERAVERLRRALDILKSGRGLGQLIPQALASEGVQVIIGGEHSEDEMREYSVVLARYGVGGAVTGVLGVIGPTRMAYPRSISTVRYISSLMSNLLAELYAGESRPPLEGNG</sequence>
<evidence type="ECO:0000256" key="5">
    <source>
        <dbReference type="HAMAP-Rule" id="MF_00081"/>
    </source>
</evidence>
<dbReference type="InterPro" id="IPR021153">
    <property type="entry name" value="HrcA_C"/>
</dbReference>
<dbReference type="InterPro" id="IPR036388">
    <property type="entry name" value="WH-like_DNA-bd_sf"/>
</dbReference>
<dbReference type="HOGENOM" id="CLU_050019_1_0_0"/>
<dbReference type="OrthoDB" id="9783139at2"/>
<evidence type="ECO:0000256" key="1">
    <source>
        <dbReference type="ARBA" id="ARBA00022491"/>
    </source>
</evidence>
<dbReference type="HAMAP" id="MF_00081">
    <property type="entry name" value="HrcA"/>
    <property type="match status" value="1"/>
</dbReference>
<dbReference type="PANTHER" id="PTHR34824">
    <property type="entry name" value="HEAT-INDUCIBLE TRANSCRIPTION REPRESSOR HRCA"/>
    <property type="match status" value="1"/>
</dbReference>
<dbReference type="Pfam" id="PF01628">
    <property type="entry name" value="HrcA"/>
    <property type="match status" value="1"/>
</dbReference>
<dbReference type="SUPFAM" id="SSF46785">
    <property type="entry name" value="Winged helix' DNA-binding domain"/>
    <property type="match status" value="1"/>
</dbReference>
<dbReference type="eggNOG" id="COG1420">
    <property type="taxonomic scope" value="Bacteria"/>
</dbReference>
<dbReference type="Gene3D" id="3.30.450.40">
    <property type="match status" value="1"/>
</dbReference>
<organism evidence="7 8">
    <name type="scientific">Oscillochloris trichoides DG-6</name>
    <dbReference type="NCBI Taxonomy" id="765420"/>
    <lineage>
        <taxon>Bacteria</taxon>
        <taxon>Bacillati</taxon>
        <taxon>Chloroflexota</taxon>
        <taxon>Chloroflexia</taxon>
        <taxon>Chloroflexales</taxon>
        <taxon>Chloroflexineae</taxon>
        <taxon>Oscillochloridaceae</taxon>
        <taxon>Oscillochloris</taxon>
    </lineage>
</organism>
<dbReference type="GO" id="GO:0003677">
    <property type="term" value="F:DNA binding"/>
    <property type="evidence" value="ECO:0007669"/>
    <property type="project" value="InterPro"/>
</dbReference>
<keyword evidence="2 5" id="KW-0805">Transcription regulation</keyword>
<evidence type="ECO:0000259" key="6">
    <source>
        <dbReference type="Pfam" id="PF01628"/>
    </source>
</evidence>
<comment type="function">
    <text evidence="5">Negative regulator of class I heat shock genes (grpE-dnaK-dnaJ and groELS operons). Prevents heat-shock induction of these operons.</text>
</comment>
<accession>E1IA00</accession>
<keyword evidence="4 5" id="KW-0804">Transcription</keyword>
<reference evidence="7 8" key="1">
    <citation type="journal article" date="2011" name="J. Bacteriol.">
        <title>Draft genome sequence of the anoxygenic filamentous phototrophic bacterium Oscillochloris trichoides subsp. DG-6.</title>
        <authorList>
            <person name="Kuznetsov B.B."/>
            <person name="Ivanovsky R.N."/>
            <person name="Keppen O.I."/>
            <person name="Sukhacheva M.V."/>
            <person name="Bumazhkin B.K."/>
            <person name="Patutina E.O."/>
            <person name="Beletsky A.V."/>
            <person name="Mardanov A.V."/>
            <person name="Baslerov R.V."/>
            <person name="Panteleeva A.N."/>
            <person name="Kolganova T.V."/>
            <person name="Ravin N.V."/>
            <person name="Skryabin K.G."/>
        </authorList>
    </citation>
    <scope>NUCLEOTIDE SEQUENCE [LARGE SCALE GENOMIC DNA]</scope>
    <source>
        <strain evidence="7 8">DG-6</strain>
    </source>
</reference>
<evidence type="ECO:0000256" key="3">
    <source>
        <dbReference type="ARBA" id="ARBA00023016"/>
    </source>
</evidence>
<keyword evidence="1 5" id="KW-0678">Repressor</keyword>
<dbReference type="Gene3D" id="3.30.390.60">
    <property type="entry name" value="Heat-inducible transcription repressor hrca homolog, domain 3"/>
    <property type="match status" value="1"/>
</dbReference>
<gene>
    <name evidence="5" type="primary">hrcA</name>
    <name evidence="7" type="ORF">OSCT_0151</name>
</gene>
<evidence type="ECO:0000256" key="2">
    <source>
        <dbReference type="ARBA" id="ARBA00023015"/>
    </source>
</evidence>
<dbReference type="EMBL" id="ADVR01000003">
    <property type="protein sequence ID" value="EFO82002.1"/>
    <property type="molecule type" value="Genomic_DNA"/>
</dbReference>
<comment type="similarity">
    <text evidence="5">Belongs to the HrcA family.</text>
</comment>
<evidence type="ECO:0000256" key="4">
    <source>
        <dbReference type="ARBA" id="ARBA00023163"/>
    </source>
</evidence>